<dbReference type="Proteomes" id="UP000199603">
    <property type="component" value="Unassembled WGS sequence"/>
</dbReference>
<accession>A0A1G6V4T6</accession>
<dbReference type="AlphaFoldDB" id="A0A1G6V4T6"/>
<protein>
    <submittedName>
        <fullName evidence="1">TRAP transporter T-component</fullName>
    </submittedName>
</protein>
<dbReference type="Gene3D" id="1.25.40.920">
    <property type="entry name" value="TRAP transporter T-component"/>
    <property type="match status" value="1"/>
</dbReference>
<dbReference type="EMBL" id="FNAG01000002">
    <property type="protein sequence ID" value="SDD47875.1"/>
    <property type="molecule type" value="Genomic_DNA"/>
</dbReference>
<dbReference type="Pfam" id="PF16811">
    <property type="entry name" value="TAtT"/>
    <property type="match status" value="1"/>
</dbReference>
<evidence type="ECO:0000313" key="1">
    <source>
        <dbReference type="EMBL" id="SDD47875.1"/>
    </source>
</evidence>
<dbReference type="PROSITE" id="PS51257">
    <property type="entry name" value="PROKAR_LIPOPROTEIN"/>
    <property type="match status" value="1"/>
</dbReference>
<gene>
    <name evidence="1" type="ORF">SAMN04488509_102617</name>
</gene>
<reference evidence="1 2" key="1">
    <citation type="submission" date="2016-10" db="EMBL/GenBank/DDBJ databases">
        <authorList>
            <person name="de Groot N.N."/>
        </authorList>
    </citation>
    <scope>NUCLEOTIDE SEQUENCE [LARGE SCALE GENOMIC DNA]</scope>
    <source>
        <strain evidence="1 2">DSM 16957</strain>
    </source>
</reference>
<sequence length="290" mass="31151">MNRFPLKPVVRIAALGAGLFALTGCASIVNRASERFADNLGRGILNQDDPATVAEGLPAYLLLLDGLLEGDPDNAGTLRAAARLYGAYAGNFVAEPERAARLSKRAFDYAQRAACIDQDEICGALKAPYDAWEAAVAAQSVEHAGRLYALGSAWAGYIQTHSDDYAAIAAIPRVSLLLERAVALEPGLDQGMPHVYLGVLNSLRPAAVGGQPEQGRAAFERAIELSQGRNLMARTLLARHYARLVFDQELHDGQLKQVLEADPKAPGLTLMNTLAQAQARILLDDSKNYF</sequence>
<dbReference type="InterPro" id="IPR038537">
    <property type="entry name" value="TatT_sf"/>
</dbReference>
<proteinExistence type="predicted"/>
<organism evidence="1 2">
    <name type="scientific">Aquimonas voraii</name>
    <dbReference type="NCBI Taxonomy" id="265719"/>
    <lineage>
        <taxon>Bacteria</taxon>
        <taxon>Pseudomonadati</taxon>
        <taxon>Pseudomonadota</taxon>
        <taxon>Gammaproteobacteria</taxon>
        <taxon>Lysobacterales</taxon>
        <taxon>Lysobacteraceae</taxon>
        <taxon>Aquimonas</taxon>
    </lineage>
</organism>
<dbReference type="InterPro" id="IPR031823">
    <property type="entry name" value="TatT"/>
</dbReference>
<name>A0A1G6V4T6_9GAMM</name>
<keyword evidence="2" id="KW-1185">Reference proteome</keyword>
<dbReference type="RefSeq" id="WP_245679975.1">
    <property type="nucleotide sequence ID" value="NZ_FNAG01000002.1"/>
</dbReference>
<evidence type="ECO:0000313" key="2">
    <source>
        <dbReference type="Proteomes" id="UP000199603"/>
    </source>
</evidence>
<dbReference type="STRING" id="265719.SAMN04488509_102617"/>